<dbReference type="PRINTS" id="PR00344">
    <property type="entry name" value="BCTRLSENSOR"/>
</dbReference>
<dbReference type="InterPro" id="IPR036890">
    <property type="entry name" value="HATPase_C_sf"/>
</dbReference>
<dbReference type="InterPro" id="IPR000014">
    <property type="entry name" value="PAS"/>
</dbReference>
<dbReference type="EMBL" id="NSKE01000003">
    <property type="protein sequence ID" value="PAU94722.1"/>
    <property type="molecule type" value="Genomic_DNA"/>
</dbReference>
<dbReference type="Gene3D" id="1.10.287.130">
    <property type="match status" value="1"/>
</dbReference>
<dbReference type="InterPro" id="IPR004358">
    <property type="entry name" value="Sig_transdc_His_kin-like_C"/>
</dbReference>
<dbReference type="GO" id="GO:0000155">
    <property type="term" value="F:phosphorelay sensor kinase activity"/>
    <property type="evidence" value="ECO:0007669"/>
    <property type="project" value="InterPro"/>
</dbReference>
<evidence type="ECO:0000256" key="2">
    <source>
        <dbReference type="ARBA" id="ARBA00012438"/>
    </source>
</evidence>
<evidence type="ECO:0000259" key="11">
    <source>
        <dbReference type="PROSITE" id="PS50112"/>
    </source>
</evidence>
<dbReference type="InterPro" id="IPR003661">
    <property type="entry name" value="HisK_dim/P_dom"/>
</dbReference>
<dbReference type="SUPFAM" id="SSF55785">
    <property type="entry name" value="PYP-like sensor domain (PAS domain)"/>
    <property type="match status" value="1"/>
</dbReference>
<dbReference type="SUPFAM" id="SSF47384">
    <property type="entry name" value="Homodimeric domain of signal transducing histidine kinase"/>
    <property type="match status" value="1"/>
</dbReference>
<feature type="domain" description="Histidine kinase" evidence="10">
    <location>
        <begin position="224"/>
        <end position="434"/>
    </location>
</feature>
<dbReference type="InterPro" id="IPR003594">
    <property type="entry name" value="HATPase_dom"/>
</dbReference>
<evidence type="ECO:0000256" key="6">
    <source>
        <dbReference type="ARBA" id="ARBA00022777"/>
    </source>
</evidence>
<evidence type="ECO:0000259" key="10">
    <source>
        <dbReference type="PROSITE" id="PS50109"/>
    </source>
</evidence>
<dbReference type="Pfam" id="PF02518">
    <property type="entry name" value="HATPase_c"/>
    <property type="match status" value="1"/>
</dbReference>
<dbReference type="InterPro" id="IPR013767">
    <property type="entry name" value="PAS_fold"/>
</dbReference>
<evidence type="ECO:0000259" key="12">
    <source>
        <dbReference type="PROSITE" id="PS50113"/>
    </source>
</evidence>
<keyword evidence="14" id="KW-1185">Reference proteome</keyword>
<dbReference type="InterPro" id="IPR005467">
    <property type="entry name" value="His_kinase_dom"/>
</dbReference>
<organism evidence="13 14">
    <name type="scientific">Fodinibius salipaludis</name>
    <dbReference type="NCBI Taxonomy" id="2032627"/>
    <lineage>
        <taxon>Bacteria</taxon>
        <taxon>Pseudomonadati</taxon>
        <taxon>Balneolota</taxon>
        <taxon>Balneolia</taxon>
        <taxon>Balneolales</taxon>
        <taxon>Balneolaceae</taxon>
        <taxon>Fodinibius</taxon>
    </lineage>
</organism>
<keyword evidence="4" id="KW-0808">Transferase</keyword>
<dbReference type="OrthoDB" id="9806995at2"/>
<dbReference type="PROSITE" id="PS50109">
    <property type="entry name" value="HIS_KIN"/>
    <property type="match status" value="1"/>
</dbReference>
<evidence type="ECO:0000256" key="5">
    <source>
        <dbReference type="ARBA" id="ARBA00022741"/>
    </source>
</evidence>
<dbReference type="Proteomes" id="UP000218831">
    <property type="component" value="Unassembled WGS sequence"/>
</dbReference>
<gene>
    <name evidence="13" type="ORF">CK503_04405</name>
</gene>
<dbReference type="PANTHER" id="PTHR43065">
    <property type="entry name" value="SENSOR HISTIDINE KINASE"/>
    <property type="match status" value="1"/>
</dbReference>
<dbReference type="SUPFAM" id="SSF55874">
    <property type="entry name" value="ATPase domain of HSP90 chaperone/DNA topoisomerase II/histidine kinase"/>
    <property type="match status" value="1"/>
</dbReference>
<dbReference type="GO" id="GO:0005524">
    <property type="term" value="F:ATP binding"/>
    <property type="evidence" value="ECO:0007669"/>
    <property type="project" value="UniProtKB-KW"/>
</dbReference>
<dbReference type="RefSeq" id="WP_095605588.1">
    <property type="nucleotide sequence ID" value="NZ_NSKE01000003.1"/>
</dbReference>
<dbReference type="CDD" id="cd00130">
    <property type="entry name" value="PAS"/>
    <property type="match status" value="1"/>
</dbReference>
<dbReference type="Gene3D" id="3.30.565.10">
    <property type="entry name" value="Histidine kinase-like ATPase, C-terminal domain"/>
    <property type="match status" value="1"/>
</dbReference>
<comment type="catalytic activity">
    <reaction evidence="1">
        <text>ATP + protein L-histidine = ADP + protein N-phospho-L-histidine.</text>
        <dbReference type="EC" id="2.7.13.3"/>
    </reaction>
</comment>
<proteinExistence type="predicted"/>
<dbReference type="Pfam" id="PF00989">
    <property type="entry name" value="PAS"/>
    <property type="match status" value="1"/>
</dbReference>
<keyword evidence="8" id="KW-0902">Two-component regulatory system</keyword>
<feature type="transmembrane region" description="Helical" evidence="9">
    <location>
        <begin position="12"/>
        <end position="31"/>
    </location>
</feature>
<reference evidence="13 14" key="1">
    <citation type="submission" date="2017-08" db="EMBL/GenBank/DDBJ databases">
        <title>Aliifodinibius alkalisoli sp. nov., isolated from saline alkaline soil.</title>
        <authorList>
            <person name="Liu D."/>
            <person name="Zhang G."/>
        </authorList>
    </citation>
    <scope>NUCLEOTIDE SEQUENCE [LARGE SCALE GENOMIC DNA]</scope>
    <source>
        <strain evidence="13 14">WN023</strain>
    </source>
</reference>
<dbReference type="AlphaFoldDB" id="A0A2A2GD66"/>
<evidence type="ECO:0000256" key="4">
    <source>
        <dbReference type="ARBA" id="ARBA00022679"/>
    </source>
</evidence>
<feature type="domain" description="PAC" evidence="12">
    <location>
        <begin position="159"/>
        <end position="211"/>
    </location>
</feature>
<dbReference type="Gene3D" id="3.30.450.20">
    <property type="entry name" value="PAS domain"/>
    <property type="match status" value="1"/>
</dbReference>
<dbReference type="SMART" id="SM00091">
    <property type="entry name" value="PAS"/>
    <property type="match status" value="1"/>
</dbReference>
<evidence type="ECO:0000313" key="14">
    <source>
        <dbReference type="Proteomes" id="UP000218831"/>
    </source>
</evidence>
<dbReference type="InterPro" id="IPR000700">
    <property type="entry name" value="PAS-assoc_C"/>
</dbReference>
<keyword evidence="9" id="KW-0472">Membrane</keyword>
<feature type="transmembrane region" description="Helical" evidence="9">
    <location>
        <begin position="51"/>
        <end position="71"/>
    </location>
</feature>
<dbReference type="InterPro" id="IPR036097">
    <property type="entry name" value="HisK_dim/P_sf"/>
</dbReference>
<dbReference type="PANTHER" id="PTHR43065:SF10">
    <property type="entry name" value="PEROXIDE STRESS-ACTIVATED HISTIDINE KINASE MAK3"/>
    <property type="match status" value="1"/>
</dbReference>
<dbReference type="CDD" id="cd00082">
    <property type="entry name" value="HisKA"/>
    <property type="match status" value="1"/>
</dbReference>
<dbReference type="SMART" id="SM00387">
    <property type="entry name" value="HATPase_c"/>
    <property type="match status" value="1"/>
</dbReference>
<accession>A0A2A2GD66</accession>
<evidence type="ECO:0000256" key="8">
    <source>
        <dbReference type="ARBA" id="ARBA00023012"/>
    </source>
</evidence>
<dbReference type="EC" id="2.7.13.3" evidence="2"/>
<dbReference type="Pfam" id="PF00512">
    <property type="entry name" value="HisKA"/>
    <property type="match status" value="1"/>
</dbReference>
<keyword evidence="9" id="KW-1133">Transmembrane helix</keyword>
<dbReference type="PROSITE" id="PS50112">
    <property type="entry name" value="PAS"/>
    <property type="match status" value="1"/>
</dbReference>
<evidence type="ECO:0000256" key="7">
    <source>
        <dbReference type="ARBA" id="ARBA00022840"/>
    </source>
</evidence>
<protein>
    <recommendedName>
        <fullName evidence="2">histidine kinase</fullName>
        <ecNumber evidence="2">2.7.13.3</ecNumber>
    </recommendedName>
</protein>
<comment type="caution">
    <text evidence="13">The sequence shown here is derived from an EMBL/GenBank/DDBJ whole genome shotgun (WGS) entry which is preliminary data.</text>
</comment>
<sequence>MKEILRFLREARMGYLFFTSLIILGVVFGAFEIIDQTLFKDTSQDTMQWLYFSRGVIVSLVLMVWAAWTVYNYREYYEDQLEATKMRYSDIIEHSADAIISIDNDNNITSWNKGAEEMLDWQRNEIIGEEIKKIVPDELIEMRELECIEFGMKFKGNVSNYETERLTKTGEKKLVHLTESYIRNKDDEIVGRSQILRDLTDVKMKEEQIQQSERLATVGHMAAGVAHEVGNPLTAISSLVQVCQRKTDDEFIQDQLKKVRDHIQRINKIVRDLVDFSRPSNMQSENVQINEIIESAVGLLQHDARCRDVEFEMNLSSKLPLVSCVPDQIHQVLVNLLLNSVDAMEGEDKPKVTIVTEEQDGMAKLTVSDIGKGIKEEHKSRIFEPFFTTKEVGSGTGLGLSVSHGIINKIGGSIQVESDYGEGTTFIIKLPTKN</sequence>
<evidence type="ECO:0000256" key="3">
    <source>
        <dbReference type="ARBA" id="ARBA00022553"/>
    </source>
</evidence>
<keyword evidence="5" id="KW-0547">Nucleotide-binding</keyword>
<dbReference type="PROSITE" id="PS50113">
    <property type="entry name" value="PAC"/>
    <property type="match status" value="1"/>
</dbReference>
<keyword evidence="6" id="KW-0418">Kinase</keyword>
<keyword evidence="7" id="KW-0067">ATP-binding</keyword>
<evidence type="ECO:0000313" key="13">
    <source>
        <dbReference type="EMBL" id="PAU94722.1"/>
    </source>
</evidence>
<feature type="domain" description="PAS" evidence="11">
    <location>
        <begin position="84"/>
        <end position="155"/>
    </location>
</feature>
<evidence type="ECO:0000256" key="1">
    <source>
        <dbReference type="ARBA" id="ARBA00000085"/>
    </source>
</evidence>
<evidence type="ECO:0000256" key="9">
    <source>
        <dbReference type="SAM" id="Phobius"/>
    </source>
</evidence>
<dbReference type="SMART" id="SM00388">
    <property type="entry name" value="HisKA"/>
    <property type="match status" value="1"/>
</dbReference>
<dbReference type="GO" id="GO:0006355">
    <property type="term" value="P:regulation of DNA-templated transcription"/>
    <property type="evidence" value="ECO:0007669"/>
    <property type="project" value="InterPro"/>
</dbReference>
<name>A0A2A2GD66_9BACT</name>
<dbReference type="NCBIfam" id="TIGR00229">
    <property type="entry name" value="sensory_box"/>
    <property type="match status" value="1"/>
</dbReference>
<keyword evidence="9" id="KW-0812">Transmembrane</keyword>
<dbReference type="InterPro" id="IPR035965">
    <property type="entry name" value="PAS-like_dom_sf"/>
</dbReference>
<keyword evidence="3" id="KW-0597">Phosphoprotein</keyword>